<feature type="domain" description="TonB-dependent receptor plug" evidence="12">
    <location>
        <begin position="131"/>
        <end position="230"/>
    </location>
</feature>
<protein>
    <submittedName>
        <fullName evidence="13">TonB-dependent receptor</fullName>
    </submittedName>
</protein>
<evidence type="ECO:0000256" key="6">
    <source>
        <dbReference type="ARBA" id="ARBA00023136"/>
    </source>
</evidence>
<dbReference type="Pfam" id="PF13715">
    <property type="entry name" value="CarbopepD_reg_2"/>
    <property type="match status" value="1"/>
</dbReference>
<evidence type="ECO:0000256" key="4">
    <source>
        <dbReference type="ARBA" id="ARBA00022692"/>
    </source>
</evidence>
<organism evidence="13 14">
    <name type="scientific">Aquimarina atlantica</name>
    <dbReference type="NCBI Taxonomy" id="1317122"/>
    <lineage>
        <taxon>Bacteria</taxon>
        <taxon>Pseudomonadati</taxon>
        <taxon>Bacteroidota</taxon>
        <taxon>Flavobacteriia</taxon>
        <taxon>Flavobacteriales</taxon>
        <taxon>Flavobacteriaceae</taxon>
        <taxon>Aquimarina</taxon>
    </lineage>
</organism>
<evidence type="ECO:0000259" key="12">
    <source>
        <dbReference type="Pfam" id="PF07715"/>
    </source>
</evidence>
<evidence type="ECO:0000256" key="5">
    <source>
        <dbReference type="ARBA" id="ARBA00023077"/>
    </source>
</evidence>
<dbReference type="InterPro" id="IPR008969">
    <property type="entry name" value="CarboxyPept-like_regulatory"/>
</dbReference>
<dbReference type="RefSeq" id="WP_034239594.1">
    <property type="nucleotide sequence ID" value="NZ_AQRA01000002.1"/>
</dbReference>
<dbReference type="EMBL" id="AQRA01000002">
    <property type="protein sequence ID" value="EZH74788.1"/>
    <property type="molecule type" value="Genomic_DNA"/>
</dbReference>
<proteinExistence type="inferred from homology"/>
<comment type="caution">
    <text evidence="13">The sequence shown here is derived from an EMBL/GenBank/DDBJ whole genome shotgun (WGS) entry which is preliminary data.</text>
</comment>
<dbReference type="InterPro" id="IPR012910">
    <property type="entry name" value="Plug_dom"/>
</dbReference>
<dbReference type="InterPro" id="IPR036942">
    <property type="entry name" value="Beta-barrel_TonB_sf"/>
</dbReference>
<dbReference type="PANTHER" id="PTHR40980:SF5">
    <property type="entry name" value="TONB-DEPENDENT RECEPTOR"/>
    <property type="match status" value="1"/>
</dbReference>
<evidence type="ECO:0000256" key="1">
    <source>
        <dbReference type="ARBA" id="ARBA00004571"/>
    </source>
</evidence>
<keyword evidence="14" id="KW-1185">Reference proteome</keyword>
<dbReference type="SUPFAM" id="SSF56935">
    <property type="entry name" value="Porins"/>
    <property type="match status" value="1"/>
</dbReference>
<dbReference type="PROSITE" id="PS52016">
    <property type="entry name" value="TONB_DEPENDENT_REC_3"/>
    <property type="match status" value="1"/>
</dbReference>
<feature type="domain" description="TonB-dependent receptor-like beta-barrel" evidence="11">
    <location>
        <begin position="464"/>
        <end position="887"/>
    </location>
</feature>
<evidence type="ECO:0000256" key="8">
    <source>
        <dbReference type="PROSITE-ProRule" id="PRU01360"/>
    </source>
</evidence>
<dbReference type="Gene3D" id="2.60.40.1120">
    <property type="entry name" value="Carboxypeptidase-like, regulatory domain"/>
    <property type="match status" value="1"/>
</dbReference>
<evidence type="ECO:0000313" key="13">
    <source>
        <dbReference type="EMBL" id="EZH74788.1"/>
    </source>
</evidence>
<dbReference type="GO" id="GO:0009279">
    <property type="term" value="C:cell outer membrane"/>
    <property type="evidence" value="ECO:0007669"/>
    <property type="project" value="UniProtKB-SubCell"/>
</dbReference>
<dbReference type="InterPro" id="IPR000531">
    <property type="entry name" value="Beta-barrel_TonB"/>
</dbReference>
<evidence type="ECO:0000256" key="9">
    <source>
        <dbReference type="RuleBase" id="RU003357"/>
    </source>
</evidence>
<evidence type="ECO:0000259" key="11">
    <source>
        <dbReference type="Pfam" id="PF00593"/>
    </source>
</evidence>
<keyword evidence="13" id="KW-0675">Receptor</keyword>
<dbReference type="InterPro" id="IPR037066">
    <property type="entry name" value="Plug_dom_sf"/>
</dbReference>
<evidence type="ECO:0000256" key="10">
    <source>
        <dbReference type="SAM" id="SignalP"/>
    </source>
</evidence>
<dbReference type="Pfam" id="PF07715">
    <property type="entry name" value="Plug"/>
    <property type="match status" value="1"/>
</dbReference>
<dbReference type="PANTHER" id="PTHR40980">
    <property type="entry name" value="PLUG DOMAIN-CONTAINING PROTEIN"/>
    <property type="match status" value="1"/>
</dbReference>
<name>A0A023BYQ3_9FLAO</name>
<dbReference type="AlphaFoldDB" id="A0A023BYQ3"/>
<comment type="subcellular location">
    <subcellularLocation>
        <location evidence="1 8">Cell outer membrane</location>
        <topology evidence="1 8">Multi-pass membrane protein</topology>
    </subcellularLocation>
</comment>
<feature type="chain" id="PRO_5001517686" evidence="10">
    <location>
        <begin position="19"/>
        <end position="939"/>
    </location>
</feature>
<dbReference type="SUPFAM" id="SSF49464">
    <property type="entry name" value="Carboxypeptidase regulatory domain-like"/>
    <property type="match status" value="1"/>
</dbReference>
<keyword evidence="4 8" id="KW-0812">Transmembrane</keyword>
<keyword evidence="10" id="KW-0732">Signal</keyword>
<comment type="similarity">
    <text evidence="8 9">Belongs to the TonB-dependent receptor family.</text>
</comment>
<evidence type="ECO:0000256" key="2">
    <source>
        <dbReference type="ARBA" id="ARBA00022448"/>
    </source>
</evidence>
<sequence length="939" mass="104616">MRKRFTVLALFFIGAIFAQETGTIAGKLLDKESNNQPLPFANVIVGGTAKGASTDFDGLYEITGVPVGTYTLSFSFTGYQTVEIPNVVVEADKVAVVDATMGATAAALEEVVIKVVTNREREEALLLEQKQAVQIKESIGAEQLSKQGVSDAAAATAKISGVNKVEGSGDIFIRGLGDRYLSTTMNGLPVPSEDVERKNIDLGLFSANIIQNIGVSKTYSSLFYGDQASGNVDIVSKEYSGNGELTISVSGGVNTNVIDGDTWNNFRSTQNTNNTTLGFYSSNLNTETALTQESWNPETSNTPANFGISVTAGEKVEMFGNNLSVFFTGSYSKSNQQRIGEFKEYRANFVNDTIPDAERFINTTNTTGLLNLAYRIGSNTKLKFNSLFINKGEDQLNEFGRGGRAGIFEETPVADNASQFVRDQLFRQTTLFINQLFGDHSITEKDEIDWGIGYNVVNADEPNRIRNELNIYGLNDIRFGNTGGFQQRKSSQEIKDKEINGFLKYNRVMTDSEFYSAKFDIGINYRKKERDFESRFNGLALSRSSVGLSINSFDNLDEGLNFQNVDNGTFIPRDQNDTYEALLEEQAAFLNFDIRIKKLVANLGIRYEEDQLDVPFFNVANFSGSDNFIFNEYSNLLPSMSLKYEVNEKHNIRLAASQTFTLPEFKEIAPFEYVSPTGRVTRGNPNLKPSTNYNYDLKWEFFPTSKELISLTGFYKKIEDPINLAQTRGAAGVFSYFNTAEKADIYGVELEGRINLVEIEDKANLNLNVNVTRMWHSQDLKGEDRDAGQFEEFRYKNKTESGLQGASDWIVNGSLSYSNQKEKEFIATLTGNYASDRIFALGSPDDVANKETLYNEEIIENGFVTMDLILSKQINDKLKVKLTARNLLNPKIKQTQLIAQENQAGIRFDTNNNPVNEAEETILSYKKGSTISLSLNYTF</sequence>
<accession>A0A023BYQ3</accession>
<keyword evidence="5 9" id="KW-0798">TonB box</keyword>
<dbReference type="Gene3D" id="2.40.170.20">
    <property type="entry name" value="TonB-dependent receptor, beta-barrel domain"/>
    <property type="match status" value="1"/>
</dbReference>
<keyword evidence="6 8" id="KW-0472">Membrane</keyword>
<dbReference type="Proteomes" id="UP000023541">
    <property type="component" value="Unassembled WGS sequence"/>
</dbReference>
<dbReference type="Gene3D" id="2.170.130.10">
    <property type="entry name" value="TonB-dependent receptor, plug domain"/>
    <property type="match status" value="1"/>
</dbReference>
<dbReference type="eggNOG" id="COG4771">
    <property type="taxonomic scope" value="Bacteria"/>
</dbReference>
<feature type="signal peptide" evidence="10">
    <location>
        <begin position="1"/>
        <end position="18"/>
    </location>
</feature>
<dbReference type="OrthoDB" id="9768470at2"/>
<keyword evidence="2 8" id="KW-0813">Transport</keyword>
<evidence type="ECO:0000256" key="3">
    <source>
        <dbReference type="ARBA" id="ARBA00022452"/>
    </source>
</evidence>
<gene>
    <name evidence="13" type="ORF">ATO12_08595</name>
</gene>
<dbReference type="Pfam" id="PF00593">
    <property type="entry name" value="TonB_dep_Rec_b-barrel"/>
    <property type="match status" value="1"/>
</dbReference>
<dbReference type="STRING" id="1317122.ATO12_08595"/>
<evidence type="ECO:0000313" key="14">
    <source>
        <dbReference type="Proteomes" id="UP000023541"/>
    </source>
</evidence>
<evidence type="ECO:0000256" key="7">
    <source>
        <dbReference type="ARBA" id="ARBA00023237"/>
    </source>
</evidence>
<keyword evidence="7 8" id="KW-0998">Cell outer membrane</keyword>
<keyword evidence="3 8" id="KW-1134">Transmembrane beta strand</keyword>
<reference evidence="13 14" key="1">
    <citation type="submission" date="2014-04" db="EMBL/GenBank/DDBJ databases">
        <title>Aquimarina sp. 22II-S11-z7 Genome Sequencing.</title>
        <authorList>
            <person name="Lai Q."/>
        </authorList>
    </citation>
    <scope>NUCLEOTIDE SEQUENCE [LARGE SCALE GENOMIC DNA]</scope>
    <source>
        <strain evidence="13 14">22II-S11-z7</strain>
    </source>
</reference>
<dbReference type="InterPro" id="IPR039426">
    <property type="entry name" value="TonB-dep_rcpt-like"/>
</dbReference>